<accession>A0ABX7L8A7</accession>
<dbReference type="EMBL" id="CP070969">
    <property type="protein sequence ID" value="QSF43586.1"/>
    <property type="molecule type" value="Genomic_DNA"/>
</dbReference>
<proteinExistence type="predicted"/>
<reference evidence="1 2" key="1">
    <citation type="submission" date="2021-02" db="EMBL/GenBank/DDBJ databases">
        <title>Paenibacillus tianjinensis sp. nov.</title>
        <authorList>
            <person name="Liu H."/>
        </authorList>
    </citation>
    <scope>NUCLEOTIDE SEQUENCE [LARGE SCALE GENOMIC DNA]</scope>
    <source>
        <strain evidence="1 2">TB2019</strain>
    </source>
</reference>
<keyword evidence="2" id="KW-1185">Reference proteome</keyword>
<dbReference type="Proteomes" id="UP000663452">
    <property type="component" value="Chromosome"/>
</dbReference>
<sequence length="57" mass="6246">MKDILIRTSTSAVTIAGKPEQIKAVIAGWTEKYGRDMPLAYVLQLQAASRIYPPRAG</sequence>
<evidence type="ECO:0000313" key="1">
    <source>
        <dbReference type="EMBL" id="QSF43586.1"/>
    </source>
</evidence>
<gene>
    <name evidence="1" type="ORF">JRJ22_20205</name>
</gene>
<name>A0ABX7L8A7_9BACL</name>
<evidence type="ECO:0000313" key="2">
    <source>
        <dbReference type="Proteomes" id="UP000663452"/>
    </source>
</evidence>
<protein>
    <submittedName>
        <fullName evidence="1">Uncharacterized protein</fullName>
    </submittedName>
</protein>
<organism evidence="1 2">
    <name type="scientific">Paenibacillus tianjinensis</name>
    <dbReference type="NCBI Taxonomy" id="2810347"/>
    <lineage>
        <taxon>Bacteria</taxon>
        <taxon>Bacillati</taxon>
        <taxon>Bacillota</taxon>
        <taxon>Bacilli</taxon>
        <taxon>Bacillales</taxon>
        <taxon>Paenibacillaceae</taxon>
        <taxon>Paenibacillus</taxon>
    </lineage>
</organism>
<dbReference type="RefSeq" id="WP_206101218.1">
    <property type="nucleotide sequence ID" value="NZ_CP070969.1"/>
</dbReference>